<reference evidence="3" key="1">
    <citation type="submission" date="2021-06" db="EMBL/GenBank/DDBJ databases">
        <authorList>
            <consortium name="Wellcome Sanger Institute Data Sharing"/>
        </authorList>
    </citation>
    <scope>NUCLEOTIDE SEQUENCE [LARGE SCALE GENOMIC DNA]</scope>
</reference>
<organism evidence="3 4">
    <name type="scientific">Erpetoichthys calabaricus</name>
    <name type="common">Rope fish</name>
    <name type="synonym">Calamoichthys calabaricus</name>
    <dbReference type="NCBI Taxonomy" id="27687"/>
    <lineage>
        <taxon>Eukaryota</taxon>
        <taxon>Metazoa</taxon>
        <taxon>Chordata</taxon>
        <taxon>Craniata</taxon>
        <taxon>Vertebrata</taxon>
        <taxon>Euteleostomi</taxon>
        <taxon>Actinopterygii</taxon>
        <taxon>Polypteriformes</taxon>
        <taxon>Polypteridae</taxon>
        <taxon>Erpetoichthys</taxon>
    </lineage>
</organism>
<proteinExistence type="predicted"/>
<dbReference type="Ensembl" id="ENSECRT00000031023.1">
    <property type="protein sequence ID" value="ENSECRP00000030379.1"/>
    <property type="gene ID" value="ENSECRG00000020613.1"/>
</dbReference>
<dbReference type="PANTHER" id="PTHR20946">
    <property type="entry name" value="SANT AND BTB DOMAIN REGULATOR OF CLASS SWITCH RECOMBINATION"/>
    <property type="match status" value="1"/>
</dbReference>
<dbReference type="Pfam" id="PF11822">
    <property type="entry name" value="BTB_SANBR"/>
    <property type="match status" value="1"/>
</dbReference>
<dbReference type="AlphaFoldDB" id="A0A8C4TCA9"/>
<dbReference type="InterPro" id="IPR045902">
    <property type="entry name" value="SANBR-like"/>
</dbReference>
<feature type="compositionally biased region" description="Basic residues" evidence="1">
    <location>
        <begin position="470"/>
        <end position="486"/>
    </location>
</feature>
<feature type="region of interest" description="Disordered" evidence="1">
    <location>
        <begin position="1"/>
        <end position="27"/>
    </location>
</feature>
<dbReference type="InterPro" id="IPR021777">
    <property type="entry name" value="SANBR_BTB"/>
</dbReference>
<feature type="compositionally biased region" description="Acidic residues" evidence="1">
    <location>
        <begin position="444"/>
        <end position="465"/>
    </location>
</feature>
<keyword evidence="4" id="KW-1185">Reference proteome</keyword>
<evidence type="ECO:0000259" key="2">
    <source>
        <dbReference type="Pfam" id="PF11822"/>
    </source>
</evidence>
<feature type="region of interest" description="Disordered" evidence="1">
    <location>
        <begin position="584"/>
        <end position="609"/>
    </location>
</feature>
<dbReference type="InterPro" id="IPR011333">
    <property type="entry name" value="SKP1/BTB/POZ_sf"/>
</dbReference>
<dbReference type="Gene3D" id="3.30.710.10">
    <property type="entry name" value="Potassium Channel Kv1.1, Chain A"/>
    <property type="match status" value="1"/>
</dbReference>
<evidence type="ECO:0000313" key="4">
    <source>
        <dbReference type="Proteomes" id="UP000694620"/>
    </source>
</evidence>
<dbReference type="Proteomes" id="UP000694620">
    <property type="component" value="Chromosome 15"/>
</dbReference>
<feature type="domain" description="SANT and BTB" evidence="2">
    <location>
        <begin position="37"/>
        <end position="136"/>
    </location>
</feature>
<name>A0A8C4TCA9_ERPCA</name>
<gene>
    <name evidence="3" type="primary">SANBR</name>
    <name evidence="3" type="synonym">sanbr</name>
</gene>
<evidence type="ECO:0000256" key="1">
    <source>
        <dbReference type="SAM" id="MobiDB-lite"/>
    </source>
</evidence>
<sequence>MTGQSGGSFGKNASLENDIPIPDDEGGHIEDIQGPNMVIHVCDEAKGLKQDFVCPRDLLVKEMQYFAEYLSMDAQRWEEVDISVHCDIQIFDWLMSYVKRNRRNIENKPRLEPSNVISILISSEFLKMDSLVEECIHFCHKQMSAIVATPCNMNCINANLAMRISDLFTHTEADDVKDKKDKFKSKLFQKKIERLFDPEFKNPDSPGNAASLYRCSLCNKLLTKENETKIPCILGKINIDLRGNIVYIHKRDKNWDVHRYINDLYEELHCWNLVYWKIWGTINHLTCSQCKQVFLFTELSHCRFHPEQVQYPGIAREQDSHIIGFYPCCKKKVLRFDPIKIPRGCQAKDHVVNINYSASNGDNQNDLKETRLLNALLKHRDRICQPYMQNNESTPASSASGEKVLDSGVYLESSSSNTQKAGIVSTFSLLKNWTLQKKQQSLLSEDEEYTTGSEVTEDEIGDDEEVSKKQGVKKAKKTSKPLKRHLSSPSFLRKEKALEKVYGTSSRETSAFAVSIQKNKWDTTRSMRYNQDAQREEDQRRMSEIIGYLAKLRFGDLDGSKSKEGKEYAGGIYARLEAQFKAVSQANTRQHSMDKSIRPKTRFGQPRPT</sequence>
<reference evidence="3" key="2">
    <citation type="submission" date="2025-08" db="UniProtKB">
        <authorList>
            <consortium name="Ensembl"/>
        </authorList>
    </citation>
    <scope>IDENTIFICATION</scope>
</reference>
<protein>
    <submittedName>
        <fullName evidence="3">SANT and BTB domain regulator of CSR</fullName>
    </submittedName>
</protein>
<dbReference type="PANTHER" id="PTHR20946:SF0">
    <property type="entry name" value="SANT AND BTB DOMAIN REGULATOR OF CLASS SWITCH RECOMBINATION"/>
    <property type="match status" value="1"/>
</dbReference>
<dbReference type="GeneTree" id="ENSGT00390000008178"/>
<accession>A0A8C4TCA9</accession>
<evidence type="ECO:0000313" key="3">
    <source>
        <dbReference type="Ensembl" id="ENSECRP00000030379.1"/>
    </source>
</evidence>
<feature type="region of interest" description="Disordered" evidence="1">
    <location>
        <begin position="441"/>
        <end position="489"/>
    </location>
</feature>
<reference evidence="3" key="3">
    <citation type="submission" date="2025-09" db="UniProtKB">
        <authorList>
            <consortium name="Ensembl"/>
        </authorList>
    </citation>
    <scope>IDENTIFICATION</scope>
</reference>